<dbReference type="OrthoDB" id="278110at2"/>
<evidence type="ECO:0000313" key="3">
    <source>
        <dbReference type="EMBL" id="QDH21466.1"/>
    </source>
</evidence>
<dbReference type="AlphaFoldDB" id="A0A4Y6UYH9"/>
<dbReference type="Proteomes" id="UP000316968">
    <property type="component" value="Chromosome"/>
</dbReference>
<dbReference type="SUPFAM" id="SSF56784">
    <property type="entry name" value="HAD-like"/>
    <property type="match status" value="1"/>
</dbReference>
<dbReference type="Gene3D" id="3.40.50.1000">
    <property type="entry name" value="HAD superfamily/HAD-like"/>
    <property type="match status" value="1"/>
</dbReference>
<evidence type="ECO:0000256" key="2">
    <source>
        <dbReference type="PIRSR" id="PIRSR610708-1"/>
    </source>
</evidence>
<reference evidence="3 4" key="1">
    <citation type="submission" date="2019-06" db="EMBL/GenBank/DDBJ databases">
        <title>Saccharibacillus brassicae sp. nov., an endophytic bacterium isolated from Chinese cabbage seeds (Brassica pekinensis).</title>
        <authorList>
            <person name="Jiang L."/>
            <person name="Lee J."/>
            <person name="Kim S.W."/>
        </authorList>
    </citation>
    <scope>NUCLEOTIDE SEQUENCE [LARGE SCALE GENOMIC DNA]</scope>
    <source>
        <strain evidence="4">KCTC 43072 / ATSA2</strain>
    </source>
</reference>
<dbReference type="RefSeq" id="WP_141448011.1">
    <property type="nucleotide sequence ID" value="NZ_CP041217.1"/>
</dbReference>
<dbReference type="PANTHER" id="PTHR16504">
    <property type="entry name" value="5'(3')-DEOXYRIBONUCLEOTIDASE"/>
    <property type="match status" value="1"/>
</dbReference>
<gene>
    <name evidence="3" type="ORF">FFV09_11820</name>
</gene>
<dbReference type="GO" id="GO:0009223">
    <property type="term" value="P:pyrimidine deoxyribonucleotide catabolic process"/>
    <property type="evidence" value="ECO:0007669"/>
    <property type="project" value="TreeGrafter"/>
</dbReference>
<dbReference type="SFLD" id="SFLDS00003">
    <property type="entry name" value="Haloacid_Dehalogenase"/>
    <property type="match status" value="1"/>
</dbReference>
<sequence>MSKKIVAIDMDDTICHLVPRAIHYHNAAYPDLQLTIDQVLSFDLSSIWHPECSEEIFFGRPKLYEELEVFDEHTIEEVRRISEEHDVIIVTAARPTAVPEKWAWLQRHMPFIPFENFFVAKRKSLLEFDLLIDDGPHNLLAARDAGKRTIGIPRPWNLKLQDEFLMKGSWDGMGDLVNHVLSGPGFPAKG</sequence>
<organism evidence="3 4">
    <name type="scientific">Saccharibacillus brassicae</name>
    <dbReference type="NCBI Taxonomy" id="2583377"/>
    <lineage>
        <taxon>Bacteria</taxon>
        <taxon>Bacillati</taxon>
        <taxon>Bacillota</taxon>
        <taxon>Bacilli</taxon>
        <taxon>Bacillales</taxon>
        <taxon>Paenibacillaceae</taxon>
        <taxon>Saccharibacillus</taxon>
    </lineage>
</organism>
<dbReference type="SFLD" id="SFLDG01146">
    <property type="entry name" value="C1.2.2"/>
    <property type="match status" value="1"/>
</dbReference>
<dbReference type="InterPro" id="IPR010708">
    <property type="entry name" value="5'(3')-deoxyribonucleotidase"/>
</dbReference>
<dbReference type="KEGG" id="saca:FFV09_11820"/>
<dbReference type="InterPro" id="IPR023214">
    <property type="entry name" value="HAD_sf"/>
</dbReference>
<evidence type="ECO:0000313" key="4">
    <source>
        <dbReference type="Proteomes" id="UP000316968"/>
    </source>
</evidence>
<evidence type="ECO:0000256" key="1">
    <source>
        <dbReference type="ARBA" id="ARBA00009589"/>
    </source>
</evidence>
<protein>
    <submittedName>
        <fullName evidence="3">Uncharacterized protein</fullName>
    </submittedName>
</protein>
<dbReference type="Pfam" id="PF06941">
    <property type="entry name" value="NT5C"/>
    <property type="match status" value="1"/>
</dbReference>
<dbReference type="SFLD" id="SFLDG01126">
    <property type="entry name" value="C1.2:_Nucleotidase_Like"/>
    <property type="match status" value="1"/>
</dbReference>
<feature type="active site" description="Proton donor" evidence="2">
    <location>
        <position position="11"/>
    </location>
</feature>
<dbReference type="GO" id="GO:0008253">
    <property type="term" value="F:5'-nucleotidase activity"/>
    <property type="evidence" value="ECO:0007669"/>
    <property type="project" value="InterPro"/>
</dbReference>
<feature type="active site" description="Nucleophile" evidence="2">
    <location>
        <position position="9"/>
    </location>
</feature>
<name>A0A4Y6UYH9_SACBS</name>
<accession>A0A4Y6UYH9</accession>
<dbReference type="PANTHER" id="PTHR16504:SF4">
    <property type="entry name" value="5'(3')-DEOXYRIBONUCLEOTIDASE"/>
    <property type="match status" value="1"/>
</dbReference>
<dbReference type="EMBL" id="CP041217">
    <property type="protein sequence ID" value="QDH21466.1"/>
    <property type="molecule type" value="Genomic_DNA"/>
</dbReference>
<dbReference type="InterPro" id="IPR036412">
    <property type="entry name" value="HAD-like_sf"/>
</dbReference>
<comment type="similarity">
    <text evidence="1">Belongs to the 5'(3')-deoxyribonucleotidase family.</text>
</comment>
<keyword evidence="4" id="KW-1185">Reference proteome</keyword>
<proteinExistence type="inferred from homology"/>